<keyword evidence="3" id="KW-1185">Reference proteome</keyword>
<evidence type="ECO:0000313" key="2">
    <source>
        <dbReference type="EMBL" id="MBB3927817.1"/>
    </source>
</evidence>
<dbReference type="EMBL" id="JACIDT010000015">
    <property type="protein sequence ID" value="MBB3927817.1"/>
    <property type="molecule type" value="Genomic_DNA"/>
</dbReference>
<accession>A0A7W6BQA3</accession>
<protein>
    <recommendedName>
        <fullName evidence="1">DUF6950 domain-containing protein</fullName>
    </recommendedName>
</protein>
<name>A0A7W6BQA3_9SPHN</name>
<comment type="caution">
    <text evidence="2">The sequence shown here is derived from an EMBL/GenBank/DDBJ whole genome shotgun (WGS) entry which is preliminary data.</text>
</comment>
<evidence type="ECO:0000313" key="3">
    <source>
        <dbReference type="Proteomes" id="UP000571950"/>
    </source>
</evidence>
<dbReference type="Proteomes" id="UP000571950">
    <property type="component" value="Unassembled WGS sequence"/>
</dbReference>
<dbReference type="AlphaFoldDB" id="A0A7W6BQA3"/>
<feature type="domain" description="DUF6950" evidence="1">
    <location>
        <begin position="4"/>
        <end position="131"/>
    </location>
</feature>
<proteinExistence type="predicted"/>
<organism evidence="2 3">
    <name type="scientific">Sphingobium jiangsuense</name>
    <dbReference type="NCBI Taxonomy" id="870476"/>
    <lineage>
        <taxon>Bacteria</taxon>
        <taxon>Pseudomonadati</taxon>
        <taxon>Pseudomonadota</taxon>
        <taxon>Alphaproteobacteria</taxon>
        <taxon>Sphingomonadales</taxon>
        <taxon>Sphingomonadaceae</taxon>
        <taxon>Sphingobium</taxon>
    </lineage>
</organism>
<dbReference type="InterPro" id="IPR053802">
    <property type="entry name" value="DUF6950"/>
</dbReference>
<sequence length="134" mass="14343">MADMAAFLLHAGQRRRVPNEWDCCAMPAAWAMECGWPDPMKYWRGAYSTEEMGLAFIKDAGGLVALFDCGMASAGIPRVDGEPMEGDIGVLSVGEHQAGAVFTGKRWAMVADRGLAVASIDPACVLALWRVAHG</sequence>
<reference evidence="2 3" key="1">
    <citation type="submission" date="2020-08" db="EMBL/GenBank/DDBJ databases">
        <title>Genomic Encyclopedia of Type Strains, Phase IV (KMG-IV): sequencing the most valuable type-strain genomes for metagenomic binning, comparative biology and taxonomic classification.</title>
        <authorList>
            <person name="Goeker M."/>
        </authorList>
    </citation>
    <scope>NUCLEOTIDE SEQUENCE [LARGE SCALE GENOMIC DNA]</scope>
    <source>
        <strain evidence="2 3">DSM 26189</strain>
    </source>
</reference>
<dbReference type="Pfam" id="PF22262">
    <property type="entry name" value="DUF6950"/>
    <property type="match status" value="1"/>
</dbReference>
<evidence type="ECO:0000259" key="1">
    <source>
        <dbReference type="Pfam" id="PF22262"/>
    </source>
</evidence>
<dbReference type="RefSeq" id="WP_188073280.1">
    <property type="nucleotide sequence ID" value="NZ_BSPS01000134.1"/>
</dbReference>
<gene>
    <name evidence="2" type="ORF">GGR43_003554</name>
</gene>